<gene>
    <name evidence="7" type="ordered locus">BAV0685</name>
</gene>
<feature type="transmembrane region" description="Helical" evidence="6">
    <location>
        <begin position="40"/>
        <end position="63"/>
    </location>
</feature>
<sequence length="204" mass="21271">VETGMLLSFWIVSLSLVIVPGPDWAYVISAGLRHRAIAPALGGMLSGYMMITLLTAAGIGALVVSEPRILTLLSVVGAAYLLWLGAGKLKHPAAAVSSGAGVQGSWRAWAARGFLVSGVNPKVLLLYLALLPQFTTRDSAWPIATQITVLGLVQILNCALVYSLVGAGAKTLLGARPEAARRVGQFSGVAMIVIALMLLAEQLI</sequence>
<dbReference type="PANTHER" id="PTHR30086:SF20">
    <property type="entry name" value="ARGININE EXPORTER PROTEIN ARGO-RELATED"/>
    <property type="match status" value="1"/>
</dbReference>
<evidence type="ECO:0000256" key="1">
    <source>
        <dbReference type="ARBA" id="ARBA00004651"/>
    </source>
</evidence>
<evidence type="ECO:0000256" key="5">
    <source>
        <dbReference type="ARBA" id="ARBA00023136"/>
    </source>
</evidence>
<dbReference type="PANTHER" id="PTHR30086">
    <property type="entry name" value="ARGININE EXPORTER PROTEIN ARGO"/>
    <property type="match status" value="1"/>
</dbReference>
<evidence type="ECO:0000256" key="3">
    <source>
        <dbReference type="ARBA" id="ARBA00022692"/>
    </source>
</evidence>
<dbReference type="Pfam" id="PF01810">
    <property type="entry name" value="LysE"/>
    <property type="match status" value="1"/>
</dbReference>
<keyword evidence="3 6" id="KW-0812">Transmembrane</keyword>
<evidence type="ECO:0000313" key="7">
    <source>
        <dbReference type="EMBL" id="CAJ48291.1"/>
    </source>
</evidence>
<feature type="non-terminal residue" evidence="7">
    <location>
        <position position="1"/>
    </location>
</feature>
<dbReference type="eggNOG" id="COG1280">
    <property type="taxonomic scope" value="Bacteria"/>
</dbReference>
<accession>Q2KXC8</accession>
<dbReference type="InterPro" id="IPR001123">
    <property type="entry name" value="LeuE-type"/>
</dbReference>
<dbReference type="EMBL" id="AM167904">
    <property type="protein sequence ID" value="CAJ48291.1"/>
    <property type="molecule type" value="Genomic_DNA"/>
</dbReference>
<evidence type="ECO:0000256" key="6">
    <source>
        <dbReference type="SAM" id="Phobius"/>
    </source>
</evidence>
<organism evidence="7 8">
    <name type="scientific">Bordetella avium (strain 197N)</name>
    <dbReference type="NCBI Taxonomy" id="360910"/>
    <lineage>
        <taxon>Bacteria</taxon>
        <taxon>Pseudomonadati</taxon>
        <taxon>Pseudomonadota</taxon>
        <taxon>Betaproteobacteria</taxon>
        <taxon>Burkholderiales</taxon>
        <taxon>Alcaligenaceae</taxon>
        <taxon>Bordetella</taxon>
    </lineage>
</organism>
<evidence type="ECO:0000256" key="4">
    <source>
        <dbReference type="ARBA" id="ARBA00022989"/>
    </source>
</evidence>
<protein>
    <submittedName>
        <fullName evidence="7">Amino acid efflux protein</fullName>
    </submittedName>
</protein>
<dbReference type="STRING" id="360910.BAV0685"/>
<keyword evidence="5 6" id="KW-0472">Membrane</keyword>
<keyword evidence="2" id="KW-1003">Cell membrane</keyword>
<keyword evidence="4 6" id="KW-1133">Transmembrane helix</keyword>
<feature type="transmembrane region" description="Helical" evidence="6">
    <location>
        <begin position="143"/>
        <end position="162"/>
    </location>
</feature>
<feature type="transmembrane region" description="Helical" evidence="6">
    <location>
        <begin position="183"/>
        <end position="200"/>
    </location>
</feature>
<feature type="transmembrane region" description="Helical" evidence="6">
    <location>
        <begin position="6"/>
        <end position="28"/>
    </location>
</feature>
<comment type="subcellular location">
    <subcellularLocation>
        <location evidence="1">Cell membrane</location>
        <topology evidence="1">Multi-pass membrane protein</topology>
    </subcellularLocation>
</comment>
<proteinExistence type="predicted"/>
<dbReference type="KEGG" id="bav:BAV0685"/>
<dbReference type="AlphaFoldDB" id="Q2KXC8"/>
<feature type="transmembrane region" description="Helical" evidence="6">
    <location>
        <begin position="109"/>
        <end position="131"/>
    </location>
</feature>
<keyword evidence="8" id="KW-1185">Reference proteome</keyword>
<feature type="transmembrane region" description="Helical" evidence="6">
    <location>
        <begin position="69"/>
        <end position="89"/>
    </location>
</feature>
<evidence type="ECO:0000313" key="8">
    <source>
        <dbReference type="Proteomes" id="UP000001977"/>
    </source>
</evidence>
<dbReference type="GO" id="GO:0005886">
    <property type="term" value="C:plasma membrane"/>
    <property type="evidence" value="ECO:0007669"/>
    <property type="project" value="UniProtKB-SubCell"/>
</dbReference>
<dbReference type="HOGENOM" id="CLU_079569_3_2_4"/>
<dbReference type="Proteomes" id="UP000001977">
    <property type="component" value="Chromosome"/>
</dbReference>
<name>Q2KXC8_BORA1</name>
<evidence type="ECO:0000256" key="2">
    <source>
        <dbReference type="ARBA" id="ARBA00022475"/>
    </source>
</evidence>
<reference evidence="7 8" key="1">
    <citation type="journal article" date="2006" name="J. Bacteriol.">
        <title>Comparison of the genome sequence of the poultry pathogen Bordetella avium with those of B. bronchiseptica, B. pertussis, and B. parapertussis reveals extensive diversity in surface structures associated with host interaction.</title>
        <authorList>
            <person name="Sebaihia M."/>
            <person name="Preston A."/>
            <person name="Maskell D.J."/>
            <person name="Kuzmiak H."/>
            <person name="Connell T.D."/>
            <person name="King N.D."/>
            <person name="Orndorff P.E."/>
            <person name="Miyamoto D.M."/>
            <person name="Thomson N.R."/>
            <person name="Harris D."/>
            <person name="Goble A."/>
            <person name="Lord A."/>
            <person name="Murphy L."/>
            <person name="Quail M.A."/>
            <person name="Rutter S."/>
            <person name="Squares R."/>
            <person name="Squares S."/>
            <person name="Woodward J."/>
            <person name="Parkhill J."/>
            <person name="Temple L.M."/>
        </authorList>
    </citation>
    <scope>NUCLEOTIDE SEQUENCE [LARGE SCALE GENOMIC DNA]</scope>
    <source>
        <strain evidence="7 8">197N</strain>
    </source>
</reference>
<dbReference type="GO" id="GO:0015171">
    <property type="term" value="F:amino acid transmembrane transporter activity"/>
    <property type="evidence" value="ECO:0007669"/>
    <property type="project" value="TreeGrafter"/>
</dbReference>